<dbReference type="InterPro" id="IPR001387">
    <property type="entry name" value="Cro/C1-type_HTH"/>
</dbReference>
<organism evidence="4 5">
    <name type="scientific">Sphingomonas quercus</name>
    <dbReference type="NCBI Taxonomy" id="2842451"/>
    <lineage>
        <taxon>Bacteria</taxon>
        <taxon>Pseudomonadati</taxon>
        <taxon>Pseudomonadota</taxon>
        <taxon>Alphaproteobacteria</taxon>
        <taxon>Sphingomonadales</taxon>
        <taxon>Sphingomonadaceae</taxon>
        <taxon>Sphingomonas</taxon>
    </lineage>
</organism>
<reference evidence="4 5" key="1">
    <citation type="submission" date="2021-06" db="EMBL/GenBank/DDBJ databases">
        <title>Sphingomonas sp. XMGL2, whole genome shotgun sequencing project.</title>
        <authorList>
            <person name="Zhao G."/>
            <person name="Shen L."/>
        </authorList>
    </citation>
    <scope>NUCLEOTIDE SEQUENCE [LARGE SCALE GENOMIC DNA]</scope>
    <source>
        <strain evidence="4 5">XMGL2</strain>
    </source>
</reference>
<evidence type="ECO:0000313" key="4">
    <source>
        <dbReference type="EMBL" id="MBU3077926.1"/>
    </source>
</evidence>
<name>A0ABS6BHZ5_9SPHN</name>
<dbReference type="InterPro" id="IPR013096">
    <property type="entry name" value="Cupin_2"/>
</dbReference>
<feature type="region of interest" description="Disordered" evidence="2">
    <location>
        <begin position="1"/>
        <end position="23"/>
    </location>
</feature>
<dbReference type="PROSITE" id="PS50943">
    <property type="entry name" value="HTH_CROC1"/>
    <property type="match status" value="1"/>
</dbReference>
<keyword evidence="1" id="KW-0238">DNA-binding</keyword>
<dbReference type="PANTHER" id="PTHR46797">
    <property type="entry name" value="HTH-TYPE TRANSCRIPTIONAL REGULATOR"/>
    <property type="match status" value="1"/>
</dbReference>
<evidence type="ECO:0000259" key="3">
    <source>
        <dbReference type="PROSITE" id="PS50943"/>
    </source>
</evidence>
<dbReference type="Proteomes" id="UP000776276">
    <property type="component" value="Unassembled WGS sequence"/>
</dbReference>
<keyword evidence="5" id="KW-1185">Reference proteome</keyword>
<dbReference type="CDD" id="cd00093">
    <property type="entry name" value="HTH_XRE"/>
    <property type="match status" value="1"/>
</dbReference>
<dbReference type="CDD" id="cd02209">
    <property type="entry name" value="cupin_XRE_C"/>
    <property type="match status" value="1"/>
</dbReference>
<dbReference type="InterPro" id="IPR050807">
    <property type="entry name" value="TransReg_Diox_bact_type"/>
</dbReference>
<evidence type="ECO:0000313" key="5">
    <source>
        <dbReference type="Proteomes" id="UP000776276"/>
    </source>
</evidence>
<dbReference type="Pfam" id="PF07883">
    <property type="entry name" value="Cupin_2"/>
    <property type="match status" value="1"/>
</dbReference>
<evidence type="ECO:0000256" key="1">
    <source>
        <dbReference type="ARBA" id="ARBA00023125"/>
    </source>
</evidence>
<gene>
    <name evidence="4" type="ORF">KOF26_08620</name>
</gene>
<proteinExistence type="predicted"/>
<comment type="caution">
    <text evidence="4">The sequence shown here is derived from an EMBL/GenBank/DDBJ whole genome shotgun (WGS) entry which is preliminary data.</text>
</comment>
<feature type="domain" description="HTH cro/C1-type" evidence="3">
    <location>
        <begin position="25"/>
        <end position="79"/>
    </location>
</feature>
<accession>A0ABS6BHZ5</accession>
<protein>
    <submittedName>
        <fullName evidence="4">XRE family transcriptional regulator</fullName>
    </submittedName>
</protein>
<feature type="compositionally biased region" description="Basic and acidic residues" evidence="2">
    <location>
        <begin position="1"/>
        <end position="13"/>
    </location>
</feature>
<dbReference type="Pfam" id="PF01381">
    <property type="entry name" value="HTH_3"/>
    <property type="match status" value="1"/>
</dbReference>
<dbReference type="EMBL" id="JAHKRT010000004">
    <property type="protein sequence ID" value="MBU3077926.1"/>
    <property type="molecule type" value="Genomic_DNA"/>
</dbReference>
<dbReference type="RefSeq" id="WP_216323278.1">
    <property type="nucleotide sequence ID" value="NZ_JAHKRT010000004.1"/>
</dbReference>
<dbReference type="SMART" id="SM00530">
    <property type="entry name" value="HTH_XRE"/>
    <property type="match status" value="1"/>
</dbReference>
<evidence type="ECO:0000256" key="2">
    <source>
        <dbReference type="SAM" id="MobiDB-lite"/>
    </source>
</evidence>
<sequence>MLDASLKGHDAMNDRQSPPMIGPRLHHLRKERRLTLDGLALASGVSRSMLSQIERGQANPTLAIMWSLSQALGIDLPDFVGGQRVEWRSRIELTAASFVPEIRTEDRQCVMRILSPADKVGETEMYHLTIAPGGELNSEAHTQGSQEHLSVLAGELTVMSGDTTATVGTGAIARYRADVPHAIRNHTASPAEALLVVLS</sequence>
<dbReference type="PANTHER" id="PTHR46797:SF1">
    <property type="entry name" value="METHYLPHOSPHONATE SYNTHASE"/>
    <property type="match status" value="1"/>
</dbReference>